<feature type="domain" description="NAD(P)-binding" evidence="1">
    <location>
        <begin position="7"/>
        <end position="132"/>
    </location>
</feature>
<dbReference type="Proteomes" id="UP001595956">
    <property type="component" value="Unassembled WGS sequence"/>
</dbReference>
<protein>
    <submittedName>
        <fullName evidence="2">SDR family oxidoreductase</fullName>
    </submittedName>
</protein>
<gene>
    <name evidence="2" type="ORF">ACFPKY_02675</name>
</gene>
<organism evidence="2 3">
    <name type="scientific">Nocardioides caricicola</name>
    <dbReference type="NCBI Taxonomy" id="634770"/>
    <lineage>
        <taxon>Bacteria</taxon>
        <taxon>Bacillati</taxon>
        <taxon>Actinomycetota</taxon>
        <taxon>Actinomycetes</taxon>
        <taxon>Propionibacteriales</taxon>
        <taxon>Nocardioidaceae</taxon>
        <taxon>Nocardioides</taxon>
    </lineage>
</organism>
<dbReference type="SUPFAM" id="SSF51735">
    <property type="entry name" value="NAD(P)-binding Rossmann-fold domains"/>
    <property type="match status" value="1"/>
</dbReference>
<dbReference type="Pfam" id="PF13460">
    <property type="entry name" value="NAD_binding_10"/>
    <property type="match status" value="1"/>
</dbReference>
<comment type="caution">
    <text evidence="2">The sequence shown here is derived from an EMBL/GenBank/DDBJ whole genome shotgun (WGS) entry which is preliminary data.</text>
</comment>
<evidence type="ECO:0000259" key="1">
    <source>
        <dbReference type="Pfam" id="PF13460"/>
    </source>
</evidence>
<keyword evidence="3" id="KW-1185">Reference proteome</keyword>
<dbReference type="Gene3D" id="3.40.50.720">
    <property type="entry name" value="NAD(P)-binding Rossmann-like Domain"/>
    <property type="match status" value="1"/>
</dbReference>
<dbReference type="EMBL" id="JBHSMD010000001">
    <property type="protein sequence ID" value="MFC5491984.1"/>
    <property type="molecule type" value="Genomic_DNA"/>
</dbReference>
<accession>A0ABW0MUH4</accession>
<name>A0ABW0MUH4_9ACTN</name>
<evidence type="ECO:0000313" key="3">
    <source>
        <dbReference type="Proteomes" id="UP001595956"/>
    </source>
</evidence>
<dbReference type="InterPro" id="IPR016040">
    <property type="entry name" value="NAD(P)-bd_dom"/>
</dbReference>
<reference evidence="3" key="1">
    <citation type="journal article" date="2019" name="Int. J. Syst. Evol. Microbiol.">
        <title>The Global Catalogue of Microorganisms (GCM) 10K type strain sequencing project: providing services to taxonomists for standard genome sequencing and annotation.</title>
        <authorList>
            <consortium name="The Broad Institute Genomics Platform"/>
            <consortium name="The Broad Institute Genome Sequencing Center for Infectious Disease"/>
            <person name="Wu L."/>
            <person name="Ma J."/>
        </authorList>
    </citation>
    <scope>NUCLEOTIDE SEQUENCE [LARGE SCALE GENOMIC DNA]</scope>
    <source>
        <strain evidence="3">KACC 13778</strain>
    </source>
</reference>
<dbReference type="InterPro" id="IPR036291">
    <property type="entry name" value="NAD(P)-bd_dom_sf"/>
</dbReference>
<dbReference type="RefSeq" id="WP_345177658.1">
    <property type="nucleotide sequence ID" value="NZ_BAABFQ010000006.1"/>
</dbReference>
<sequence length="239" mass="24966">MKIAIAGATGRIGSQLASLARAQGHEVVEIARETGFDLLAPGGVGDALVGVDTVVDVTAGPLETAGEFFPTVARNLGTAAAEAGVRRTVVLSIVGVDKSPDYDYYVAKLAQENVYREVAPGVVVLRATQFHDFASQMLEWNTQDGVAHIIDVPTQPVDTREIVSLLLTLATSDSAGDVDLGGPKVENLVEQVRRLVEISGSDVKVEAAEAPASLAAGAMVPGPGALLRGPSWEEWLATR</sequence>
<evidence type="ECO:0000313" key="2">
    <source>
        <dbReference type="EMBL" id="MFC5491984.1"/>
    </source>
</evidence>
<proteinExistence type="predicted"/>